<keyword evidence="2" id="KW-0121">Carboxypeptidase</keyword>
<reference evidence="2 3" key="1">
    <citation type="submission" date="2021-03" db="EMBL/GenBank/DDBJ databases">
        <title>Isolation and description of Capnocytophaga bilenii sp. nov., a novel Capnocytophaga species, isolated from a gingivitis subject.</title>
        <authorList>
            <person name="Antezack A."/>
            <person name="Monnet-Corti V."/>
            <person name="La Scola B."/>
        </authorList>
    </citation>
    <scope>NUCLEOTIDE SEQUENCE [LARGE SCALE GENOMIC DNA]</scope>
    <source>
        <strain evidence="2 3">Marseille-Q4570</strain>
    </source>
</reference>
<keyword evidence="2" id="KW-0645">Protease</keyword>
<evidence type="ECO:0000313" key="2">
    <source>
        <dbReference type="EMBL" id="MBO1884009.1"/>
    </source>
</evidence>
<proteinExistence type="predicted"/>
<dbReference type="GO" id="GO:0004180">
    <property type="term" value="F:carboxypeptidase activity"/>
    <property type="evidence" value="ECO:0007669"/>
    <property type="project" value="UniProtKB-KW"/>
</dbReference>
<dbReference type="InterPro" id="IPR008969">
    <property type="entry name" value="CarboxyPept-like_regulatory"/>
</dbReference>
<keyword evidence="2" id="KW-0378">Hydrolase</keyword>
<comment type="caution">
    <text evidence="2">The sequence shown here is derived from an EMBL/GenBank/DDBJ whole genome shotgun (WGS) entry which is preliminary data.</text>
</comment>
<organism evidence="2 3">
    <name type="scientific">Capnocytophaga bilenii</name>
    <dbReference type="NCBI Taxonomy" id="2819369"/>
    <lineage>
        <taxon>Bacteria</taxon>
        <taxon>Pseudomonadati</taxon>
        <taxon>Bacteroidota</taxon>
        <taxon>Flavobacteriia</taxon>
        <taxon>Flavobacteriales</taxon>
        <taxon>Flavobacteriaceae</taxon>
        <taxon>Capnocytophaga</taxon>
    </lineage>
</organism>
<dbReference type="Proteomes" id="UP000681610">
    <property type="component" value="Unassembled WGS sequence"/>
</dbReference>
<keyword evidence="1" id="KW-0732">Signal</keyword>
<gene>
    <name evidence="2" type="ORF">J4N46_06195</name>
</gene>
<feature type="chain" id="PRO_5046663518" evidence="1">
    <location>
        <begin position="20"/>
        <end position="276"/>
    </location>
</feature>
<accession>A0ABS3PXD6</accession>
<evidence type="ECO:0000256" key="1">
    <source>
        <dbReference type="SAM" id="SignalP"/>
    </source>
</evidence>
<protein>
    <submittedName>
        <fullName evidence="2">Carboxypeptidase regulator</fullName>
    </submittedName>
</protein>
<sequence>MKDFLIKCFFLLFTMATMAQTKIVNSEGTAIEYVNIGIVGTHKGLIGDENGVFSLQKLAPNSTDSIYFSHISYKKAIFLAKDIQDKIVLEKADIQLPEATIKIRTPKIQTLKSKGIPTIVTIESKFETDGAESEGIVEEIGDFITLSKDAMLTEFELSVAKNTYKKAIFRVELYQSNKEHTVFTPLTEKPIYVEVPYSQEKQHIQQKIAVFAPKGVLWIGVRWVDAEGEKDAKLTFRATGSFGWIRTDDGKTNEVERIPLALSIPFSLKGALINND</sequence>
<name>A0ABS3PXD6_9FLAO</name>
<dbReference type="SUPFAM" id="SSF49464">
    <property type="entry name" value="Carboxypeptidase regulatory domain-like"/>
    <property type="match status" value="1"/>
</dbReference>
<feature type="signal peptide" evidence="1">
    <location>
        <begin position="1"/>
        <end position="19"/>
    </location>
</feature>
<keyword evidence="3" id="KW-1185">Reference proteome</keyword>
<dbReference type="EMBL" id="JAGDYP010000004">
    <property type="protein sequence ID" value="MBO1884009.1"/>
    <property type="molecule type" value="Genomic_DNA"/>
</dbReference>
<evidence type="ECO:0000313" key="3">
    <source>
        <dbReference type="Proteomes" id="UP000681610"/>
    </source>
</evidence>